<evidence type="ECO:0000256" key="1">
    <source>
        <dbReference type="SAM" id="Coils"/>
    </source>
</evidence>
<evidence type="ECO:0000256" key="2">
    <source>
        <dbReference type="SAM" id="Phobius"/>
    </source>
</evidence>
<dbReference type="KEGG" id="ruv:EC9_53470"/>
<dbReference type="Proteomes" id="UP000319557">
    <property type="component" value="Chromosome"/>
</dbReference>
<dbReference type="OrthoDB" id="253764at2"/>
<name>A0A517M8L1_9BACT</name>
<feature type="transmembrane region" description="Helical" evidence="2">
    <location>
        <begin position="6"/>
        <end position="26"/>
    </location>
</feature>
<dbReference type="RefSeq" id="WP_145348818.1">
    <property type="nucleotide sequence ID" value="NZ_CP036261.1"/>
</dbReference>
<feature type="coiled-coil region" evidence="1">
    <location>
        <begin position="48"/>
        <end position="142"/>
    </location>
</feature>
<gene>
    <name evidence="3" type="primary">smc_6</name>
    <name evidence="3" type="ORF">EC9_53470</name>
</gene>
<keyword evidence="4" id="KW-1185">Reference proteome</keyword>
<accession>A0A517M8L1</accession>
<keyword evidence="2" id="KW-0812">Transmembrane</keyword>
<evidence type="ECO:0000313" key="4">
    <source>
        <dbReference type="Proteomes" id="UP000319557"/>
    </source>
</evidence>
<protein>
    <submittedName>
        <fullName evidence="3">Chromosome partition protein Smc</fullName>
    </submittedName>
</protein>
<evidence type="ECO:0000313" key="3">
    <source>
        <dbReference type="EMBL" id="QDS91127.1"/>
    </source>
</evidence>
<reference evidence="3 4" key="1">
    <citation type="submission" date="2019-02" db="EMBL/GenBank/DDBJ databases">
        <title>Deep-cultivation of Planctomycetes and their phenomic and genomic characterization uncovers novel biology.</title>
        <authorList>
            <person name="Wiegand S."/>
            <person name="Jogler M."/>
            <person name="Boedeker C."/>
            <person name="Pinto D."/>
            <person name="Vollmers J."/>
            <person name="Rivas-Marin E."/>
            <person name="Kohn T."/>
            <person name="Peeters S.H."/>
            <person name="Heuer A."/>
            <person name="Rast P."/>
            <person name="Oberbeckmann S."/>
            <person name="Bunk B."/>
            <person name="Jeske O."/>
            <person name="Meyerdierks A."/>
            <person name="Storesund J.E."/>
            <person name="Kallscheuer N."/>
            <person name="Luecker S."/>
            <person name="Lage O.M."/>
            <person name="Pohl T."/>
            <person name="Merkel B.J."/>
            <person name="Hornburger P."/>
            <person name="Mueller R.-W."/>
            <person name="Bruemmer F."/>
            <person name="Labrenz M."/>
            <person name="Spormann A.M."/>
            <person name="Op den Camp H."/>
            <person name="Overmann J."/>
            <person name="Amann R."/>
            <person name="Jetten M.S.M."/>
            <person name="Mascher T."/>
            <person name="Medema M.H."/>
            <person name="Devos D.P."/>
            <person name="Kaster A.-K."/>
            <person name="Ovreas L."/>
            <person name="Rohde M."/>
            <person name="Galperin M.Y."/>
            <person name="Jogler C."/>
        </authorList>
    </citation>
    <scope>NUCLEOTIDE SEQUENCE [LARGE SCALE GENOMIC DNA]</scope>
    <source>
        <strain evidence="3 4">EC9</strain>
    </source>
</reference>
<dbReference type="AlphaFoldDB" id="A0A517M8L1"/>
<keyword evidence="2" id="KW-1133">Transmembrane helix</keyword>
<dbReference type="EMBL" id="CP036261">
    <property type="protein sequence ID" value="QDS91127.1"/>
    <property type="molecule type" value="Genomic_DNA"/>
</dbReference>
<proteinExistence type="predicted"/>
<keyword evidence="1" id="KW-0175">Coiled coil</keyword>
<keyword evidence="2" id="KW-0472">Membrane</keyword>
<sequence>MTFLGKIFSALIFVLSMSFLLLAIMVTATHKNWRDAAINPSTGLKQMVEAKERGIKQLQESLTRAEVALAHERAARRTALAALQTEASELKSNLQNAVSEVQTLEGLKTALTQEVNTQTQELTRLTTENSDLRMQIRKEREDRDQLFYTAARVSDELNATKGVVSEMQERNGQLIAQNTRYKEVITAADINPEDPIDNAPPKRNGVVLLVSQPSRLVQVSIGYDEGLREGHFLEVTRGGKYLGRLRVRKTEPNQSVAEILPELQSGIMKEGDRVDTSIK</sequence>
<organism evidence="3 4">
    <name type="scientific">Rosistilla ulvae</name>
    <dbReference type="NCBI Taxonomy" id="1930277"/>
    <lineage>
        <taxon>Bacteria</taxon>
        <taxon>Pseudomonadati</taxon>
        <taxon>Planctomycetota</taxon>
        <taxon>Planctomycetia</taxon>
        <taxon>Pirellulales</taxon>
        <taxon>Pirellulaceae</taxon>
        <taxon>Rosistilla</taxon>
    </lineage>
</organism>